<dbReference type="PANTHER" id="PTHR47141">
    <property type="entry name" value="CYSTATIN-F"/>
    <property type="match status" value="1"/>
</dbReference>
<dbReference type="GO" id="GO:0004869">
    <property type="term" value="F:cysteine-type endopeptidase inhibitor activity"/>
    <property type="evidence" value="ECO:0007669"/>
    <property type="project" value="InterPro"/>
</dbReference>
<dbReference type="GO" id="GO:0005783">
    <property type="term" value="C:endoplasmic reticulum"/>
    <property type="evidence" value="ECO:0007669"/>
    <property type="project" value="TreeGrafter"/>
</dbReference>
<evidence type="ECO:0000313" key="2">
    <source>
        <dbReference type="Proteomes" id="UP000694406"/>
    </source>
</evidence>
<dbReference type="SUPFAM" id="SSF54403">
    <property type="entry name" value="Cystatin/monellin"/>
    <property type="match status" value="1"/>
</dbReference>
<dbReference type="AlphaFoldDB" id="A0A8C5SHW4"/>
<evidence type="ECO:0000313" key="1">
    <source>
        <dbReference type="Ensembl" id="ENSLLTP00000017799.1"/>
    </source>
</evidence>
<dbReference type="InterPro" id="IPR000010">
    <property type="entry name" value="Cystatin_dom"/>
</dbReference>
<dbReference type="Gene3D" id="3.10.450.10">
    <property type="match status" value="1"/>
</dbReference>
<dbReference type="Proteomes" id="UP000694406">
    <property type="component" value="Unplaced"/>
</dbReference>
<dbReference type="GO" id="GO:1903979">
    <property type="term" value="P:negative regulation of microglial cell activation"/>
    <property type="evidence" value="ECO:0007669"/>
    <property type="project" value="TreeGrafter"/>
</dbReference>
<dbReference type="GO" id="GO:0031643">
    <property type="term" value="P:positive regulation of myelination"/>
    <property type="evidence" value="ECO:0007669"/>
    <property type="project" value="TreeGrafter"/>
</dbReference>
<keyword evidence="2" id="KW-1185">Reference proteome</keyword>
<protein>
    <submittedName>
        <fullName evidence="1">Uncharacterized protein</fullName>
    </submittedName>
</protein>
<dbReference type="PANTHER" id="PTHR47141:SF1">
    <property type="entry name" value="CYSTATIN-F"/>
    <property type="match status" value="1"/>
</dbReference>
<dbReference type="Ensembl" id="ENSLLTT00000018459.1">
    <property type="protein sequence ID" value="ENSLLTP00000017799.1"/>
    <property type="gene ID" value="ENSLLTG00000013487.1"/>
</dbReference>
<dbReference type="GO" id="GO:0006955">
    <property type="term" value="P:immune response"/>
    <property type="evidence" value="ECO:0007669"/>
    <property type="project" value="InterPro"/>
</dbReference>
<dbReference type="InterPro" id="IPR042886">
    <property type="entry name" value="Cystatin-F"/>
</dbReference>
<proteinExistence type="predicted"/>
<dbReference type="GO" id="GO:0005794">
    <property type="term" value="C:Golgi apparatus"/>
    <property type="evidence" value="ECO:0007669"/>
    <property type="project" value="TreeGrafter"/>
</dbReference>
<accession>A0A8C5SHW4</accession>
<organism evidence="1 2">
    <name type="scientific">Laticauda laticaudata</name>
    <name type="common">Blue-ringed sea krait</name>
    <name type="synonym">Blue-lipped sea krait</name>
    <dbReference type="NCBI Taxonomy" id="8630"/>
    <lineage>
        <taxon>Eukaryota</taxon>
        <taxon>Metazoa</taxon>
        <taxon>Chordata</taxon>
        <taxon>Craniata</taxon>
        <taxon>Vertebrata</taxon>
        <taxon>Euteleostomi</taxon>
        <taxon>Lepidosauria</taxon>
        <taxon>Squamata</taxon>
        <taxon>Bifurcata</taxon>
        <taxon>Unidentata</taxon>
        <taxon>Episquamata</taxon>
        <taxon>Toxicofera</taxon>
        <taxon>Serpentes</taxon>
        <taxon>Colubroidea</taxon>
        <taxon>Elapidae</taxon>
        <taxon>Laticaudinae</taxon>
        <taxon>Laticauda</taxon>
    </lineage>
</organism>
<dbReference type="CDD" id="cd00042">
    <property type="entry name" value="CY"/>
    <property type="match status" value="1"/>
</dbReference>
<sequence length="165" mass="18855">MSTIGICNCPFVKCYSYTGVPGQFPNSLIQPGSPFPVKTNDPKVQRAARLGVYKYNNSSNDIFLFKESHINKATMQSNFLNGLPKYKMQTEIKKNRKLRGGEEKRKKSVKRGKAPISSLAQYKIILQVQFFTFIQYLQAISITTNQRWYSADSDQFFRIGSGNFE</sequence>
<dbReference type="GO" id="GO:0005615">
    <property type="term" value="C:extracellular space"/>
    <property type="evidence" value="ECO:0007669"/>
    <property type="project" value="TreeGrafter"/>
</dbReference>
<reference evidence="1" key="1">
    <citation type="submission" date="2025-08" db="UniProtKB">
        <authorList>
            <consortium name="Ensembl"/>
        </authorList>
    </citation>
    <scope>IDENTIFICATION</scope>
</reference>
<dbReference type="InterPro" id="IPR046350">
    <property type="entry name" value="Cystatin_sf"/>
</dbReference>
<reference evidence="1" key="2">
    <citation type="submission" date="2025-09" db="UniProtKB">
        <authorList>
            <consortium name="Ensembl"/>
        </authorList>
    </citation>
    <scope>IDENTIFICATION</scope>
</reference>
<name>A0A8C5SHW4_LATLA</name>
<dbReference type="GO" id="GO:0005770">
    <property type="term" value="C:late endosome"/>
    <property type="evidence" value="ECO:0007669"/>
    <property type="project" value="TreeGrafter"/>
</dbReference>
<dbReference type="GO" id="GO:0005764">
    <property type="term" value="C:lysosome"/>
    <property type="evidence" value="ECO:0007669"/>
    <property type="project" value="TreeGrafter"/>
</dbReference>